<dbReference type="Pfam" id="PF04464">
    <property type="entry name" value="Glyphos_transf"/>
    <property type="match status" value="1"/>
</dbReference>
<reference evidence="7 8" key="1">
    <citation type="submission" date="2023-06" db="EMBL/GenBank/DDBJ databases">
        <title>Identification and characterization of horizontal gene transfer across gut microbiota members of farm animals based on homology search.</title>
        <authorList>
            <person name="Schwarzerova J."/>
            <person name="Nykrynova M."/>
            <person name="Jureckova K."/>
            <person name="Cejkova D."/>
            <person name="Rychlik I."/>
        </authorList>
    </citation>
    <scope>NUCLEOTIDE SEQUENCE [LARGE SCALE GENOMIC DNA]</scope>
    <source>
        <strain evidence="7 8">ET39</strain>
    </source>
</reference>
<reference evidence="8" key="2">
    <citation type="submission" date="2023-06" db="EMBL/GenBank/DDBJ databases">
        <title>Identification and characterization of horizontal gene transfer across gut microbiota members of farm animals based on homology search.</title>
        <authorList>
            <person name="Zeman M."/>
            <person name="Kubasova T."/>
            <person name="Jahodarova E."/>
            <person name="Nykrynova M."/>
            <person name="Rychlik I."/>
        </authorList>
    </citation>
    <scope>NUCLEOTIDE SEQUENCE [LARGE SCALE GENOMIC DNA]</scope>
    <source>
        <strain evidence="8">ET39</strain>
    </source>
</reference>
<protein>
    <submittedName>
        <fullName evidence="7">CDP-glycerol glycerophosphotransferase family protein</fullName>
    </submittedName>
</protein>
<evidence type="ECO:0000313" key="8">
    <source>
        <dbReference type="Proteomes" id="UP001529340"/>
    </source>
</evidence>
<accession>A0ABT7UAI2</accession>
<evidence type="ECO:0000256" key="2">
    <source>
        <dbReference type="ARBA" id="ARBA00010488"/>
    </source>
</evidence>
<keyword evidence="5" id="KW-0777">Teichoic acid biosynthesis</keyword>
<dbReference type="EMBL" id="JAUDCG010000010">
    <property type="protein sequence ID" value="MDM8156646.1"/>
    <property type="molecule type" value="Genomic_DNA"/>
</dbReference>
<dbReference type="Gene3D" id="3.40.50.11820">
    <property type="match status" value="1"/>
</dbReference>
<evidence type="ECO:0000256" key="1">
    <source>
        <dbReference type="ARBA" id="ARBA00004202"/>
    </source>
</evidence>
<evidence type="ECO:0000256" key="3">
    <source>
        <dbReference type="ARBA" id="ARBA00022475"/>
    </source>
</evidence>
<dbReference type="Gene3D" id="3.40.50.12580">
    <property type="match status" value="1"/>
</dbReference>
<comment type="similarity">
    <text evidence="2">Belongs to the CDP-glycerol glycerophosphotransferase family.</text>
</comment>
<reference evidence="7 8" key="3">
    <citation type="submission" date="2023-06" db="EMBL/GenBank/DDBJ databases">
        <authorList>
            <person name="Zeman M."/>
            <person name="Kubasova T."/>
            <person name="Jahodarova E."/>
            <person name="Nykrynova M."/>
            <person name="Rychlik I."/>
        </authorList>
    </citation>
    <scope>NUCLEOTIDE SEQUENCE [LARGE SCALE GENOMIC DNA]</scope>
    <source>
        <strain evidence="7 8">ET39</strain>
    </source>
</reference>
<dbReference type="SUPFAM" id="SSF53756">
    <property type="entry name" value="UDP-Glycosyltransferase/glycogen phosphorylase"/>
    <property type="match status" value="1"/>
</dbReference>
<dbReference type="InterPro" id="IPR051612">
    <property type="entry name" value="Teichoic_Acid_Biosynth"/>
</dbReference>
<dbReference type="Proteomes" id="UP001529340">
    <property type="component" value="Unassembled WGS sequence"/>
</dbReference>
<dbReference type="PANTHER" id="PTHR37316:SF3">
    <property type="entry name" value="TEICHOIC ACID GLYCEROL-PHOSPHATE TRANSFERASE"/>
    <property type="match status" value="1"/>
</dbReference>
<dbReference type="InterPro" id="IPR043148">
    <property type="entry name" value="TagF_C"/>
</dbReference>
<dbReference type="InterPro" id="IPR043149">
    <property type="entry name" value="TagF_N"/>
</dbReference>
<comment type="subcellular location">
    <subcellularLocation>
        <location evidence="1">Cell membrane</location>
        <topology evidence="1">Peripheral membrane protein</topology>
    </subcellularLocation>
</comment>
<keyword evidence="6" id="KW-0472">Membrane</keyword>
<evidence type="ECO:0000313" key="7">
    <source>
        <dbReference type="EMBL" id="MDM8156646.1"/>
    </source>
</evidence>
<gene>
    <name evidence="7" type="ORF">QUV96_03210</name>
</gene>
<evidence type="ECO:0000256" key="5">
    <source>
        <dbReference type="ARBA" id="ARBA00022944"/>
    </source>
</evidence>
<comment type="caution">
    <text evidence="7">The sequence shown here is derived from an EMBL/GenBank/DDBJ whole genome shotgun (WGS) entry which is preliminary data.</text>
</comment>
<name>A0ABT7UAI2_9FIRM</name>
<dbReference type="PANTHER" id="PTHR37316">
    <property type="entry name" value="TEICHOIC ACID GLYCEROL-PHOSPHATE PRIMASE"/>
    <property type="match status" value="1"/>
</dbReference>
<sequence>MRLIKKIVGSLIRIGYRCIYRIIPVDPNMVLFISFHGRGYSDNPRAIYEAMRQDERFRDHTFLWAIKHHKKKGITIEGARVIEYISFSYFFYLSRAKYWIFNCKMPDYIRKKDEQIYLQTWHGTPLKRLAHDIHVAEDTTFYRSRMSAEEMYRSYDVDVARYNYMISPNRFCTEVFQSAFQIDRDRLIETGYPRNDRLVNATAEDAAQIRRQLGIPQDKKVVLYAPTWRDDQYVAKGYTFHLEADFRKWKRLLGEDHVVVFKPHYLIINEQADDPQLEGFLYSIGADQDISSLYLIADVLVTDYSSVFYDYSVLKRPIYFYMYDIESYREELRGFYIDIYKDLPGKIYEEEEAMLKDIAAGIYDEARLEEFHAYFNEHEDGQASKRVIDIVFKE</sequence>
<proteinExistence type="inferred from homology"/>
<evidence type="ECO:0000256" key="6">
    <source>
        <dbReference type="ARBA" id="ARBA00023136"/>
    </source>
</evidence>
<keyword evidence="4" id="KW-0808">Transferase</keyword>
<keyword evidence="3" id="KW-1003">Cell membrane</keyword>
<dbReference type="InterPro" id="IPR007554">
    <property type="entry name" value="Glycerophosphate_synth"/>
</dbReference>
<organism evidence="7 8">
    <name type="scientific">Amedibacillus dolichus</name>
    <dbReference type="NCBI Taxonomy" id="31971"/>
    <lineage>
        <taxon>Bacteria</taxon>
        <taxon>Bacillati</taxon>
        <taxon>Bacillota</taxon>
        <taxon>Erysipelotrichia</taxon>
        <taxon>Erysipelotrichales</taxon>
        <taxon>Erysipelotrichaceae</taxon>
        <taxon>Amedibacillus</taxon>
    </lineage>
</organism>
<evidence type="ECO:0000256" key="4">
    <source>
        <dbReference type="ARBA" id="ARBA00022679"/>
    </source>
</evidence>
<keyword evidence="8" id="KW-1185">Reference proteome</keyword>